<dbReference type="AlphaFoldDB" id="A0A517PBH4"/>
<organism evidence="1 2">
    <name type="scientific">Alienimonas californiensis</name>
    <dbReference type="NCBI Taxonomy" id="2527989"/>
    <lineage>
        <taxon>Bacteria</taxon>
        <taxon>Pseudomonadati</taxon>
        <taxon>Planctomycetota</taxon>
        <taxon>Planctomycetia</taxon>
        <taxon>Planctomycetales</taxon>
        <taxon>Planctomycetaceae</taxon>
        <taxon>Alienimonas</taxon>
    </lineage>
</organism>
<evidence type="ECO:0000313" key="2">
    <source>
        <dbReference type="Proteomes" id="UP000318741"/>
    </source>
</evidence>
<dbReference type="EMBL" id="CP036265">
    <property type="protein sequence ID" value="QDT16727.1"/>
    <property type="molecule type" value="Genomic_DNA"/>
</dbReference>
<dbReference type="RefSeq" id="WP_145359664.1">
    <property type="nucleotide sequence ID" value="NZ_CP036265.1"/>
</dbReference>
<dbReference type="KEGG" id="acaf:CA12_28330"/>
<name>A0A517PBH4_9PLAN</name>
<proteinExistence type="predicted"/>
<sequence>MTDAKALHLVSVKTELAEKYVRKARTAGSVTKRRQFEHRARAHRRTAQALSDLLAFREREAAAA</sequence>
<reference evidence="1 2" key="1">
    <citation type="submission" date="2019-02" db="EMBL/GenBank/DDBJ databases">
        <title>Deep-cultivation of Planctomycetes and their phenomic and genomic characterization uncovers novel biology.</title>
        <authorList>
            <person name="Wiegand S."/>
            <person name="Jogler M."/>
            <person name="Boedeker C."/>
            <person name="Pinto D."/>
            <person name="Vollmers J."/>
            <person name="Rivas-Marin E."/>
            <person name="Kohn T."/>
            <person name="Peeters S.H."/>
            <person name="Heuer A."/>
            <person name="Rast P."/>
            <person name="Oberbeckmann S."/>
            <person name="Bunk B."/>
            <person name="Jeske O."/>
            <person name="Meyerdierks A."/>
            <person name="Storesund J.E."/>
            <person name="Kallscheuer N."/>
            <person name="Luecker S."/>
            <person name="Lage O.M."/>
            <person name="Pohl T."/>
            <person name="Merkel B.J."/>
            <person name="Hornburger P."/>
            <person name="Mueller R.-W."/>
            <person name="Bruemmer F."/>
            <person name="Labrenz M."/>
            <person name="Spormann A.M."/>
            <person name="Op den Camp H."/>
            <person name="Overmann J."/>
            <person name="Amann R."/>
            <person name="Jetten M.S.M."/>
            <person name="Mascher T."/>
            <person name="Medema M.H."/>
            <person name="Devos D.P."/>
            <person name="Kaster A.-K."/>
            <person name="Ovreas L."/>
            <person name="Rohde M."/>
            <person name="Galperin M.Y."/>
            <person name="Jogler C."/>
        </authorList>
    </citation>
    <scope>NUCLEOTIDE SEQUENCE [LARGE SCALE GENOMIC DNA]</scope>
    <source>
        <strain evidence="1 2">CA12</strain>
    </source>
</reference>
<keyword evidence="2" id="KW-1185">Reference proteome</keyword>
<protein>
    <submittedName>
        <fullName evidence="1">Uncharacterized protein</fullName>
    </submittedName>
</protein>
<dbReference type="Proteomes" id="UP000318741">
    <property type="component" value="Chromosome"/>
</dbReference>
<evidence type="ECO:0000313" key="1">
    <source>
        <dbReference type="EMBL" id="QDT16727.1"/>
    </source>
</evidence>
<gene>
    <name evidence="1" type="ORF">CA12_28330</name>
</gene>
<accession>A0A517PBH4</accession>